<name>A0A660C6Y9_9PSEU</name>
<protein>
    <submittedName>
        <fullName evidence="2">Uncharacterized protein</fullName>
    </submittedName>
</protein>
<dbReference type="AlphaFoldDB" id="A0A660C6Y9"/>
<evidence type="ECO:0000256" key="1">
    <source>
        <dbReference type="SAM" id="MobiDB-lite"/>
    </source>
</evidence>
<accession>A0A660C6Y9</accession>
<feature type="region of interest" description="Disordered" evidence="1">
    <location>
        <begin position="39"/>
        <end position="59"/>
    </location>
</feature>
<comment type="caution">
    <text evidence="2">The sequence shown here is derived from an EMBL/GenBank/DDBJ whole genome shotgun (WGS) entry which is preliminary data.</text>
</comment>
<evidence type="ECO:0000313" key="3">
    <source>
        <dbReference type="Proteomes" id="UP000317303"/>
    </source>
</evidence>
<keyword evidence="3" id="KW-1185">Reference proteome</keyword>
<organism evidence="2 3">
    <name type="scientific">Prauserella rugosa</name>
    <dbReference type="NCBI Taxonomy" id="43354"/>
    <lineage>
        <taxon>Bacteria</taxon>
        <taxon>Bacillati</taxon>
        <taxon>Actinomycetota</taxon>
        <taxon>Actinomycetes</taxon>
        <taxon>Pseudonocardiales</taxon>
        <taxon>Pseudonocardiaceae</taxon>
        <taxon>Prauserella</taxon>
    </lineage>
</organism>
<proteinExistence type="predicted"/>
<reference evidence="2 3" key="1">
    <citation type="submission" date="2019-07" db="EMBL/GenBank/DDBJ databases">
        <title>R&amp;d 2014.</title>
        <authorList>
            <person name="Klenk H.-P."/>
        </authorList>
    </citation>
    <scope>NUCLEOTIDE SEQUENCE [LARGE SCALE GENOMIC DNA]</scope>
    <source>
        <strain evidence="2 3">DSM 43194</strain>
    </source>
</reference>
<evidence type="ECO:0000313" key="2">
    <source>
        <dbReference type="EMBL" id="TWH19288.1"/>
    </source>
</evidence>
<dbReference type="EMBL" id="VLJV01000001">
    <property type="protein sequence ID" value="TWH19288.1"/>
    <property type="molecule type" value="Genomic_DNA"/>
</dbReference>
<gene>
    <name evidence="2" type="ORF">JD82_01111</name>
</gene>
<sequence length="59" mass="6500">MGLTVTENTRLTLRVFQPTDATTRSRLETLQELVDTGRIEADTEARPHLVPVPAQSPVA</sequence>
<dbReference type="RefSeq" id="WP_030532740.1">
    <property type="nucleotide sequence ID" value="NZ_JOIJ01000009.1"/>
</dbReference>
<dbReference type="Proteomes" id="UP000317303">
    <property type="component" value="Unassembled WGS sequence"/>
</dbReference>